<evidence type="ECO:0008006" key="5">
    <source>
        <dbReference type="Google" id="ProtNLM"/>
    </source>
</evidence>
<dbReference type="KEGG" id="mff:MFFC18_32470"/>
<gene>
    <name evidence="3" type="ORF">MFFC18_32470</name>
</gene>
<name>A0A5B9PCV7_9BACT</name>
<dbReference type="EMBL" id="CP042912">
    <property type="protein sequence ID" value="QEG23349.1"/>
    <property type="molecule type" value="Genomic_DNA"/>
</dbReference>
<protein>
    <recommendedName>
        <fullName evidence="5">Lipoprotein</fullName>
    </recommendedName>
</protein>
<keyword evidence="2" id="KW-0732">Signal</keyword>
<organism evidence="3 4">
    <name type="scientific">Mariniblastus fucicola</name>
    <dbReference type="NCBI Taxonomy" id="980251"/>
    <lineage>
        <taxon>Bacteria</taxon>
        <taxon>Pseudomonadati</taxon>
        <taxon>Planctomycetota</taxon>
        <taxon>Planctomycetia</taxon>
        <taxon>Pirellulales</taxon>
        <taxon>Pirellulaceae</taxon>
        <taxon>Mariniblastus</taxon>
    </lineage>
</organism>
<evidence type="ECO:0000256" key="1">
    <source>
        <dbReference type="SAM" id="MobiDB-lite"/>
    </source>
</evidence>
<evidence type="ECO:0000313" key="3">
    <source>
        <dbReference type="EMBL" id="QEG23349.1"/>
    </source>
</evidence>
<dbReference type="AlphaFoldDB" id="A0A5B9PCV7"/>
<evidence type="ECO:0000256" key="2">
    <source>
        <dbReference type="SAM" id="SignalP"/>
    </source>
</evidence>
<proteinExistence type="predicted"/>
<keyword evidence="4" id="KW-1185">Reference proteome</keyword>
<dbReference type="STRING" id="980251.GCA_001642875_02827"/>
<dbReference type="RefSeq" id="WP_075082192.1">
    <property type="nucleotide sequence ID" value="NZ_CP042912.1"/>
</dbReference>
<reference evidence="3 4" key="1">
    <citation type="submission" date="2019-08" db="EMBL/GenBank/DDBJ databases">
        <title>Deep-cultivation of Planctomycetes and their phenomic and genomic characterization uncovers novel biology.</title>
        <authorList>
            <person name="Wiegand S."/>
            <person name="Jogler M."/>
            <person name="Boedeker C."/>
            <person name="Pinto D."/>
            <person name="Vollmers J."/>
            <person name="Rivas-Marin E."/>
            <person name="Kohn T."/>
            <person name="Peeters S.H."/>
            <person name="Heuer A."/>
            <person name="Rast P."/>
            <person name="Oberbeckmann S."/>
            <person name="Bunk B."/>
            <person name="Jeske O."/>
            <person name="Meyerdierks A."/>
            <person name="Storesund J.E."/>
            <person name="Kallscheuer N."/>
            <person name="Luecker S."/>
            <person name="Lage O.M."/>
            <person name="Pohl T."/>
            <person name="Merkel B.J."/>
            <person name="Hornburger P."/>
            <person name="Mueller R.-W."/>
            <person name="Bruemmer F."/>
            <person name="Labrenz M."/>
            <person name="Spormann A.M."/>
            <person name="Op den Camp H."/>
            <person name="Overmann J."/>
            <person name="Amann R."/>
            <person name="Jetten M.S.M."/>
            <person name="Mascher T."/>
            <person name="Medema M.H."/>
            <person name="Devos D.P."/>
            <person name="Kaster A.-K."/>
            <person name="Ovreas L."/>
            <person name="Rohde M."/>
            <person name="Galperin M.Y."/>
            <person name="Jogler C."/>
        </authorList>
    </citation>
    <scope>NUCLEOTIDE SEQUENCE [LARGE SCALE GENOMIC DNA]</scope>
    <source>
        <strain evidence="3 4">FC18</strain>
    </source>
</reference>
<dbReference type="Proteomes" id="UP000322214">
    <property type="component" value="Chromosome"/>
</dbReference>
<feature type="signal peptide" evidence="2">
    <location>
        <begin position="1"/>
        <end position="24"/>
    </location>
</feature>
<feature type="compositionally biased region" description="Basic and acidic residues" evidence="1">
    <location>
        <begin position="36"/>
        <end position="64"/>
    </location>
</feature>
<feature type="region of interest" description="Disordered" evidence="1">
    <location>
        <begin position="32"/>
        <end position="75"/>
    </location>
</feature>
<sequence length="179" mass="19151" precursor="true">MKSTTRTDSPAILLIAFASMLAIACGCDPKPANNQDDSRPGTHVHADGSVHNDDDNHHHEEGHAHGPGPHGGTIVDWGGGKYHAELTVDHDKQEATVFIFGNDEKTSTPIDAKEISLTVKDPLFTVSLSAKPLGSEVMGKSSRFVTTHKNFGIRKDFEGSISGVVDGTPYSGNFSEEDE</sequence>
<evidence type="ECO:0000313" key="4">
    <source>
        <dbReference type="Proteomes" id="UP000322214"/>
    </source>
</evidence>
<accession>A0A5B9PCV7</accession>
<feature type="chain" id="PRO_5022963233" description="Lipoprotein" evidence="2">
    <location>
        <begin position="25"/>
        <end position="179"/>
    </location>
</feature>
<dbReference type="OrthoDB" id="290953at2"/>
<dbReference type="PROSITE" id="PS51257">
    <property type="entry name" value="PROKAR_LIPOPROTEIN"/>
    <property type="match status" value="1"/>
</dbReference>